<organism evidence="2 3">
    <name type="scientific">Vitrella brassicaformis (strain CCMP3155)</name>
    <dbReference type="NCBI Taxonomy" id="1169540"/>
    <lineage>
        <taxon>Eukaryota</taxon>
        <taxon>Sar</taxon>
        <taxon>Alveolata</taxon>
        <taxon>Colpodellida</taxon>
        <taxon>Vitrellaceae</taxon>
        <taxon>Vitrella</taxon>
    </lineage>
</organism>
<dbReference type="EMBL" id="CDMY01000669">
    <property type="protein sequence ID" value="CEM29292.1"/>
    <property type="molecule type" value="Genomic_DNA"/>
</dbReference>
<sequence length="82" mass="9030">MKDDALSDTPSSALTVVHTEMTQQEIASHERTKQQLIDEISRQRDEYKPGTSGREMSGSSGVSRQRPNAETGSGGARRPRRS</sequence>
<keyword evidence="3" id="KW-1185">Reference proteome</keyword>
<evidence type="ECO:0000256" key="1">
    <source>
        <dbReference type="SAM" id="MobiDB-lite"/>
    </source>
</evidence>
<feature type="region of interest" description="Disordered" evidence="1">
    <location>
        <begin position="1"/>
        <end position="82"/>
    </location>
</feature>
<accession>A0A0G4GHR9</accession>
<reference evidence="2 3" key="1">
    <citation type="submission" date="2014-11" db="EMBL/GenBank/DDBJ databases">
        <authorList>
            <person name="Zhu J."/>
            <person name="Qi W."/>
            <person name="Song R."/>
        </authorList>
    </citation>
    <scope>NUCLEOTIDE SEQUENCE [LARGE SCALE GENOMIC DNA]</scope>
</reference>
<proteinExistence type="predicted"/>
<dbReference type="AlphaFoldDB" id="A0A0G4GHR9"/>
<evidence type="ECO:0000313" key="2">
    <source>
        <dbReference type="EMBL" id="CEM29292.1"/>
    </source>
</evidence>
<dbReference type="VEuPathDB" id="CryptoDB:Vbra_1808"/>
<protein>
    <submittedName>
        <fullName evidence="2">Uncharacterized protein</fullName>
    </submittedName>
</protein>
<feature type="compositionally biased region" description="Polar residues" evidence="1">
    <location>
        <begin position="57"/>
        <end position="71"/>
    </location>
</feature>
<dbReference type="Proteomes" id="UP000041254">
    <property type="component" value="Unassembled WGS sequence"/>
</dbReference>
<feature type="compositionally biased region" description="Polar residues" evidence="1">
    <location>
        <begin position="8"/>
        <end position="26"/>
    </location>
</feature>
<gene>
    <name evidence="2" type="ORF">Vbra_1808</name>
</gene>
<feature type="compositionally biased region" description="Basic and acidic residues" evidence="1">
    <location>
        <begin position="39"/>
        <end position="48"/>
    </location>
</feature>
<name>A0A0G4GHR9_VITBC</name>
<evidence type="ECO:0000313" key="3">
    <source>
        <dbReference type="Proteomes" id="UP000041254"/>
    </source>
</evidence>
<dbReference type="InParanoid" id="A0A0G4GHR9"/>